<proteinExistence type="predicted"/>
<dbReference type="EMBL" id="JAUJEA010000002">
    <property type="protein sequence ID" value="MDN5200932.1"/>
    <property type="molecule type" value="Genomic_DNA"/>
</dbReference>
<sequence length="192" mass="22542">MQKSRRINIFVIHLSHVMIIAEQKKKSNISEYIIYMYQTEDLIRSYKFNIDEIATYVVKHIPAQESDKQNLVKWYAEIAKQMQEEGIEKSGHLSFVNEIMEALSAMNLELIKSDRDYRKIYDQAKIHIKKNRDLSEGKITDDIQICMNGIYGFLLLRMNGKKLDESLQSSINAFGDLLSYLSYKYQKRNATQ</sequence>
<comment type="caution">
    <text evidence="1">The sequence shown here is derived from an EMBL/GenBank/DDBJ whole genome shotgun (WGS) entry which is preliminary data.</text>
</comment>
<gene>
    <name evidence="1" type="ORF">QQ008_06155</name>
</gene>
<evidence type="ECO:0000313" key="2">
    <source>
        <dbReference type="Proteomes" id="UP001172082"/>
    </source>
</evidence>
<evidence type="ECO:0000313" key="1">
    <source>
        <dbReference type="EMBL" id="MDN5200932.1"/>
    </source>
</evidence>
<keyword evidence="2" id="KW-1185">Reference proteome</keyword>
<dbReference type="Proteomes" id="UP001172082">
    <property type="component" value="Unassembled WGS sequence"/>
</dbReference>
<accession>A0ABT8KJP8</accession>
<dbReference type="RefSeq" id="WP_346750962.1">
    <property type="nucleotide sequence ID" value="NZ_JAUJEA010000002.1"/>
</dbReference>
<dbReference type="InterPro" id="IPR032574">
    <property type="entry name" value="DUF4924"/>
</dbReference>
<reference evidence="1" key="1">
    <citation type="submission" date="2023-06" db="EMBL/GenBank/DDBJ databases">
        <title>Genomic of Parafulvivirga corallium.</title>
        <authorList>
            <person name="Wang G."/>
        </authorList>
    </citation>
    <scope>NUCLEOTIDE SEQUENCE</scope>
    <source>
        <strain evidence="1">BMA10</strain>
    </source>
</reference>
<name>A0ABT8KJP8_9BACT</name>
<organism evidence="1 2">
    <name type="scientific">Splendidivirga corallicola</name>
    <dbReference type="NCBI Taxonomy" id="3051826"/>
    <lineage>
        <taxon>Bacteria</taxon>
        <taxon>Pseudomonadati</taxon>
        <taxon>Bacteroidota</taxon>
        <taxon>Cytophagia</taxon>
        <taxon>Cytophagales</taxon>
        <taxon>Splendidivirgaceae</taxon>
        <taxon>Splendidivirga</taxon>
    </lineage>
</organism>
<dbReference type="Pfam" id="PF16271">
    <property type="entry name" value="DUF4924"/>
    <property type="match status" value="1"/>
</dbReference>
<protein>
    <submittedName>
        <fullName evidence="1">DUF4924 family protein</fullName>
    </submittedName>
</protein>